<keyword evidence="16" id="KW-1185">Reference proteome</keyword>
<feature type="binding site" description="axial binding residue" evidence="13">
    <location>
        <position position="461"/>
    </location>
    <ligand>
        <name>heme</name>
        <dbReference type="ChEBI" id="CHEBI:30413"/>
    </ligand>
    <ligandPart>
        <name>Fe</name>
        <dbReference type="ChEBI" id="CHEBI:18248"/>
    </ligandPart>
</feature>
<keyword evidence="7 13" id="KW-0479">Metal-binding</keyword>
<keyword evidence="9 14" id="KW-0560">Oxidoreductase</keyword>
<keyword evidence="11 14" id="KW-0503">Monooxygenase</keyword>
<evidence type="ECO:0000256" key="8">
    <source>
        <dbReference type="ARBA" id="ARBA00022989"/>
    </source>
</evidence>
<dbReference type="SUPFAM" id="SSF48264">
    <property type="entry name" value="Cytochrome P450"/>
    <property type="match status" value="1"/>
</dbReference>
<dbReference type="InterPro" id="IPR017972">
    <property type="entry name" value="Cyt_P450_CS"/>
</dbReference>
<gene>
    <name evidence="15" type="ORF">FIBSPDRAFT_867372</name>
</gene>
<evidence type="ECO:0000256" key="5">
    <source>
        <dbReference type="ARBA" id="ARBA00022617"/>
    </source>
</evidence>
<reference evidence="15 16" key="1">
    <citation type="journal article" date="2016" name="Mol. Biol. Evol.">
        <title>Comparative Genomics of Early-Diverging Mushroom-Forming Fungi Provides Insights into the Origins of Lignocellulose Decay Capabilities.</title>
        <authorList>
            <person name="Nagy L.G."/>
            <person name="Riley R."/>
            <person name="Tritt A."/>
            <person name="Adam C."/>
            <person name="Daum C."/>
            <person name="Floudas D."/>
            <person name="Sun H."/>
            <person name="Yadav J.S."/>
            <person name="Pangilinan J."/>
            <person name="Larsson K.H."/>
            <person name="Matsuura K."/>
            <person name="Barry K."/>
            <person name="Labutti K."/>
            <person name="Kuo R."/>
            <person name="Ohm R.A."/>
            <person name="Bhattacharya S.S."/>
            <person name="Shirouzu T."/>
            <person name="Yoshinaga Y."/>
            <person name="Martin F.M."/>
            <person name="Grigoriev I.V."/>
            <person name="Hibbett D.S."/>
        </authorList>
    </citation>
    <scope>NUCLEOTIDE SEQUENCE [LARGE SCALE GENOMIC DNA]</scope>
    <source>
        <strain evidence="15 16">CBS 109695</strain>
    </source>
</reference>
<evidence type="ECO:0000256" key="7">
    <source>
        <dbReference type="ARBA" id="ARBA00022723"/>
    </source>
</evidence>
<evidence type="ECO:0000313" key="16">
    <source>
        <dbReference type="Proteomes" id="UP000076532"/>
    </source>
</evidence>
<accession>A0A166E131</accession>
<dbReference type="CDD" id="cd11070">
    <property type="entry name" value="CYP56-like"/>
    <property type="match status" value="1"/>
</dbReference>
<comment type="similarity">
    <text evidence="4 14">Belongs to the cytochrome P450 family.</text>
</comment>
<dbReference type="InterPro" id="IPR002401">
    <property type="entry name" value="Cyt_P450_E_grp-I"/>
</dbReference>
<dbReference type="OrthoDB" id="1470350at2759"/>
<evidence type="ECO:0000256" key="4">
    <source>
        <dbReference type="ARBA" id="ARBA00010617"/>
    </source>
</evidence>
<dbReference type="Gene3D" id="1.10.630.10">
    <property type="entry name" value="Cytochrome P450"/>
    <property type="match status" value="1"/>
</dbReference>
<organism evidence="15 16">
    <name type="scientific">Athelia psychrophila</name>
    <dbReference type="NCBI Taxonomy" id="1759441"/>
    <lineage>
        <taxon>Eukaryota</taxon>
        <taxon>Fungi</taxon>
        <taxon>Dikarya</taxon>
        <taxon>Basidiomycota</taxon>
        <taxon>Agaricomycotina</taxon>
        <taxon>Agaricomycetes</taxon>
        <taxon>Agaricomycetidae</taxon>
        <taxon>Atheliales</taxon>
        <taxon>Atheliaceae</taxon>
        <taxon>Athelia</taxon>
    </lineage>
</organism>
<dbReference type="GO" id="GO:0016705">
    <property type="term" value="F:oxidoreductase activity, acting on paired donors, with incorporation or reduction of molecular oxygen"/>
    <property type="evidence" value="ECO:0007669"/>
    <property type="project" value="InterPro"/>
</dbReference>
<comment type="cofactor">
    <cofactor evidence="1 13">
        <name>heme</name>
        <dbReference type="ChEBI" id="CHEBI:30413"/>
    </cofactor>
</comment>
<evidence type="ECO:0000256" key="13">
    <source>
        <dbReference type="PIRSR" id="PIRSR602401-1"/>
    </source>
</evidence>
<dbReference type="PANTHER" id="PTHR24305">
    <property type="entry name" value="CYTOCHROME P450"/>
    <property type="match status" value="1"/>
</dbReference>
<dbReference type="STRING" id="436010.A0A166E131"/>
<dbReference type="GO" id="GO:0004497">
    <property type="term" value="F:monooxygenase activity"/>
    <property type="evidence" value="ECO:0007669"/>
    <property type="project" value="UniProtKB-KW"/>
</dbReference>
<dbReference type="Proteomes" id="UP000076532">
    <property type="component" value="Unassembled WGS sequence"/>
</dbReference>
<evidence type="ECO:0000256" key="14">
    <source>
        <dbReference type="RuleBase" id="RU000461"/>
    </source>
</evidence>
<evidence type="ECO:0000256" key="1">
    <source>
        <dbReference type="ARBA" id="ARBA00001971"/>
    </source>
</evidence>
<comment type="pathway">
    <text evidence="3">Secondary metabolite biosynthesis; terpenoid biosynthesis.</text>
</comment>
<evidence type="ECO:0000256" key="6">
    <source>
        <dbReference type="ARBA" id="ARBA00022692"/>
    </source>
</evidence>
<evidence type="ECO:0000256" key="3">
    <source>
        <dbReference type="ARBA" id="ARBA00004721"/>
    </source>
</evidence>
<keyword evidence="8" id="KW-1133">Transmembrane helix</keyword>
<protein>
    <submittedName>
        <fullName evidence="15">Cytochrome P450</fullName>
    </submittedName>
</protein>
<keyword evidence="12" id="KW-0472">Membrane</keyword>
<evidence type="ECO:0000313" key="15">
    <source>
        <dbReference type="EMBL" id="KZP15280.1"/>
    </source>
</evidence>
<dbReference type="InterPro" id="IPR036396">
    <property type="entry name" value="Cyt_P450_sf"/>
</dbReference>
<keyword evidence="10 13" id="KW-0408">Iron</keyword>
<dbReference type="EMBL" id="KV417606">
    <property type="protein sequence ID" value="KZP15280.1"/>
    <property type="molecule type" value="Genomic_DNA"/>
</dbReference>
<dbReference type="InterPro" id="IPR050121">
    <property type="entry name" value="Cytochrome_P450_monoxygenase"/>
</dbReference>
<dbReference type="AlphaFoldDB" id="A0A166E131"/>
<evidence type="ECO:0000256" key="11">
    <source>
        <dbReference type="ARBA" id="ARBA00023033"/>
    </source>
</evidence>
<dbReference type="GO" id="GO:0016020">
    <property type="term" value="C:membrane"/>
    <property type="evidence" value="ECO:0007669"/>
    <property type="project" value="UniProtKB-SubCell"/>
</dbReference>
<dbReference type="PROSITE" id="PS00086">
    <property type="entry name" value="CYTOCHROME_P450"/>
    <property type="match status" value="1"/>
</dbReference>
<evidence type="ECO:0000256" key="12">
    <source>
        <dbReference type="ARBA" id="ARBA00023136"/>
    </source>
</evidence>
<sequence>MGLHFSAVESLLVLLCSLALVFVARRYIDFRKAVHDVGDHPGYRVLFPQDGFWGNVPPRIRGVCLGENAGMLNKHSVYEECGSDVLTLISALPRSATQILVADAAIIKEITSYRHRFPKPVEQYATLTFFGRNIVASEGEEWKKFRKIAAPAFSDRNNKLVWDETALIMEDLFANGWGSQEKISLDHAVNVTLQIALSVISVAGFGRKVPWKQDESIPAGHQMTYQKSLHIVSSGVFVKILVPQWAMGLTKHTRNVELAFDEFKKYMIELIQARRTAEKREERYDLFSSLLDANDDSEDGEATLTTEELLGNMFIFQLAGHETTAHTLCFAFGLLALYQDEQDKLVQQIKSLMPDGKTPEYEEMPLFTYSMAVFNETLRLFPPVPVIPKRTYNDIIFNVGNIAGEQKQITVPAGTSISIDTPGLHYNPRYWKDPHAFKPERFMRDWPREAFLPFSAGARACLGRKFFETEGIIILTMMVSRYKIDVMDEPQFSGESFEQKKARVLKSHSGLTQTPVRVPLVFTRR</sequence>
<dbReference type="GO" id="GO:0005506">
    <property type="term" value="F:iron ion binding"/>
    <property type="evidence" value="ECO:0007669"/>
    <property type="project" value="InterPro"/>
</dbReference>
<dbReference type="PANTHER" id="PTHR24305:SF166">
    <property type="entry name" value="CYTOCHROME P450 12A4, MITOCHONDRIAL-RELATED"/>
    <property type="match status" value="1"/>
</dbReference>
<dbReference type="Pfam" id="PF00067">
    <property type="entry name" value="p450"/>
    <property type="match status" value="1"/>
</dbReference>
<dbReference type="InterPro" id="IPR001128">
    <property type="entry name" value="Cyt_P450"/>
</dbReference>
<dbReference type="GO" id="GO:0020037">
    <property type="term" value="F:heme binding"/>
    <property type="evidence" value="ECO:0007669"/>
    <property type="project" value="InterPro"/>
</dbReference>
<name>A0A166E131_9AGAM</name>
<evidence type="ECO:0000256" key="10">
    <source>
        <dbReference type="ARBA" id="ARBA00023004"/>
    </source>
</evidence>
<keyword evidence="5 13" id="KW-0349">Heme</keyword>
<evidence type="ECO:0000256" key="9">
    <source>
        <dbReference type="ARBA" id="ARBA00023002"/>
    </source>
</evidence>
<proteinExistence type="inferred from homology"/>
<evidence type="ECO:0000256" key="2">
    <source>
        <dbReference type="ARBA" id="ARBA00004370"/>
    </source>
</evidence>
<dbReference type="PRINTS" id="PR00463">
    <property type="entry name" value="EP450I"/>
</dbReference>
<keyword evidence="6" id="KW-0812">Transmembrane</keyword>
<comment type="subcellular location">
    <subcellularLocation>
        <location evidence="2">Membrane</location>
    </subcellularLocation>
</comment>
<dbReference type="PRINTS" id="PR00385">
    <property type="entry name" value="P450"/>
</dbReference>